<proteinExistence type="predicted"/>
<keyword evidence="2" id="KW-1185">Reference proteome</keyword>
<protein>
    <submittedName>
        <fullName evidence="1">Uncharacterized protein</fullName>
    </submittedName>
</protein>
<name>A0AA38WFF6_9ASTR</name>
<comment type="caution">
    <text evidence="1">The sequence shown here is derived from an EMBL/GenBank/DDBJ whole genome shotgun (WGS) entry which is preliminary data.</text>
</comment>
<reference evidence="1" key="1">
    <citation type="submission" date="2023-03" db="EMBL/GenBank/DDBJ databases">
        <title>Chromosome-scale reference genome and RAD-based genetic map of yellow starthistle (Centaurea solstitialis) reveal putative structural variation and QTLs associated with invader traits.</title>
        <authorList>
            <person name="Reatini B."/>
            <person name="Cang F.A."/>
            <person name="Jiang Q."/>
            <person name="Mckibben M.T.W."/>
            <person name="Barker M.S."/>
            <person name="Rieseberg L.H."/>
            <person name="Dlugosch K.M."/>
        </authorList>
    </citation>
    <scope>NUCLEOTIDE SEQUENCE</scope>
    <source>
        <strain evidence="1">CAN-66</strain>
        <tissue evidence="1">Leaf</tissue>
    </source>
</reference>
<dbReference type="AlphaFoldDB" id="A0AA38WFF6"/>
<accession>A0AA38WFF6</accession>
<gene>
    <name evidence="1" type="ORF">OSB04_013366</name>
</gene>
<dbReference type="EMBL" id="JARYMX010000003">
    <property type="protein sequence ID" value="KAJ9558752.1"/>
    <property type="molecule type" value="Genomic_DNA"/>
</dbReference>
<organism evidence="1 2">
    <name type="scientific">Centaurea solstitialis</name>
    <name type="common">yellow star-thistle</name>
    <dbReference type="NCBI Taxonomy" id="347529"/>
    <lineage>
        <taxon>Eukaryota</taxon>
        <taxon>Viridiplantae</taxon>
        <taxon>Streptophyta</taxon>
        <taxon>Embryophyta</taxon>
        <taxon>Tracheophyta</taxon>
        <taxon>Spermatophyta</taxon>
        <taxon>Magnoliopsida</taxon>
        <taxon>eudicotyledons</taxon>
        <taxon>Gunneridae</taxon>
        <taxon>Pentapetalae</taxon>
        <taxon>asterids</taxon>
        <taxon>campanulids</taxon>
        <taxon>Asterales</taxon>
        <taxon>Asteraceae</taxon>
        <taxon>Carduoideae</taxon>
        <taxon>Cardueae</taxon>
        <taxon>Centaureinae</taxon>
        <taxon>Centaurea</taxon>
    </lineage>
</organism>
<evidence type="ECO:0000313" key="1">
    <source>
        <dbReference type="EMBL" id="KAJ9558752.1"/>
    </source>
</evidence>
<evidence type="ECO:0000313" key="2">
    <source>
        <dbReference type="Proteomes" id="UP001172457"/>
    </source>
</evidence>
<dbReference type="Proteomes" id="UP001172457">
    <property type="component" value="Chromosome 3"/>
</dbReference>
<sequence length="122" mass="14368">MERPSYLRRDNMRKRQISRIPTQKQKRRVNKQAQIGGHRIVVLMRIPEAMMLVKSSLSPIPYEGRKLANMLELLLFDGFDSLQFAVSKTWKRPACFTNLSRVTTLKCHHDAIEKMRDLEHPH</sequence>